<evidence type="ECO:0000313" key="3">
    <source>
        <dbReference type="EMBL" id="PZT54406.1"/>
    </source>
</evidence>
<dbReference type="EMBL" id="QKWW01000048">
    <property type="protein sequence ID" value="PZT54406.1"/>
    <property type="molecule type" value="Genomic_DNA"/>
</dbReference>
<evidence type="ECO:0000256" key="1">
    <source>
        <dbReference type="SAM" id="MobiDB-lite"/>
    </source>
</evidence>
<proteinExistence type="predicted"/>
<sequence>MLGAIVGVAVTAGSAVGAATYFKATQSNVKVVVDGTQAKLSVSPMNIGGKLYLPVRDTANAMGYSVESVTNSQVSLKEASNSSNSTTSTSNSSTSTAPSSSTNANTTASKKVKNLKETYSTNDKLDAEKIRTALNNGTLGVNDQDIGTGKTLLMFVIEENNYEAYKAIKRNALDPDVQDNNKQTALHLAVQLKNSFYFGELINDLKPDAKLKDSDGKQAIDYSEFGSFEYSALKGYML</sequence>
<evidence type="ECO:0000313" key="4">
    <source>
        <dbReference type="Proteomes" id="UP000249204"/>
    </source>
</evidence>
<feature type="compositionally biased region" description="Low complexity" evidence="1">
    <location>
        <begin position="79"/>
        <end position="109"/>
    </location>
</feature>
<dbReference type="AlphaFoldDB" id="A0A2W6P8A0"/>
<name>A0A2W6P8A0_9BACL</name>
<feature type="domain" description="Copper amine oxidase-like N-terminal" evidence="2">
    <location>
        <begin position="32"/>
        <end position="79"/>
    </location>
</feature>
<gene>
    <name evidence="3" type="ORF">DN757_17670</name>
</gene>
<dbReference type="InterPro" id="IPR036770">
    <property type="entry name" value="Ankyrin_rpt-contain_sf"/>
</dbReference>
<accession>A0A2W6P8A0</accession>
<dbReference type="Proteomes" id="UP000249204">
    <property type="component" value="Unassembled WGS sequence"/>
</dbReference>
<dbReference type="SUPFAM" id="SSF48403">
    <property type="entry name" value="Ankyrin repeat"/>
    <property type="match status" value="1"/>
</dbReference>
<dbReference type="InterPro" id="IPR012854">
    <property type="entry name" value="Cu_amine_oxidase-like_N"/>
</dbReference>
<dbReference type="Gene3D" id="1.25.40.20">
    <property type="entry name" value="Ankyrin repeat-containing domain"/>
    <property type="match status" value="1"/>
</dbReference>
<dbReference type="SUPFAM" id="SSF55383">
    <property type="entry name" value="Copper amine oxidase, domain N"/>
    <property type="match status" value="1"/>
</dbReference>
<dbReference type="InterPro" id="IPR036582">
    <property type="entry name" value="Mao_N_sf"/>
</dbReference>
<comment type="caution">
    <text evidence="3">The sequence shown here is derived from an EMBL/GenBank/DDBJ whole genome shotgun (WGS) entry which is preliminary data.</text>
</comment>
<organism evidence="3 4">
    <name type="scientific">Paenibacillus silvae</name>
    <dbReference type="NCBI Taxonomy" id="1325358"/>
    <lineage>
        <taxon>Bacteria</taxon>
        <taxon>Bacillati</taxon>
        <taxon>Bacillota</taxon>
        <taxon>Bacilli</taxon>
        <taxon>Bacillales</taxon>
        <taxon>Paenibacillaceae</taxon>
        <taxon>Paenibacillus</taxon>
    </lineage>
</organism>
<feature type="region of interest" description="Disordered" evidence="1">
    <location>
        <begin position="75"/>
        <end position="115"/>
    </location>
</feature>
<protein>
    <recommendedName>
        <fullName evidence="2">Copper amine oxidase-like N-terminal domain-containing protein</fullName>
    </recommendedName>
</protein>
<reference evidence="3 4" key="1">
    <citation type="submission" date="2018-06" db="EMBL/GenBank/DDBJ databases">
        <title>Isolation of heavy metals resistant Paenibacillus silvae NC2 from Gold-Copper mine in ZiJin, China.</title>
        <authorList>
            <person name="Xu J."/>
            <person name="Mazhar H.S."/>
            <person name="Rensing C."/>
        </authorList>
    </citation>
    <scope>NUCLEOTIDE SEQUENCE [LARGE SCALE GENOMIC DNA]</scope>
    <source>
        <strain evidence="3 4">NC2</strain>
    </source>
</reference>
<dbReference type="Pfam" id="PF07833">
    <property type="entry name" value="Cu_amine_oxidN1"/>
    <property type="match status" value="1"/>
</dbReference>
<evidence type="ECO:0000259" key="2">
    <source>
        <dbReference type="Pfam" id="PF07833"/>
    </source>
</evidence>